<dbReference type="EMBL" id="CAJMWV010004533">
    <property type="protein sequence ID" value="CAE6500763.1"/>
    <property type="molecule type" value="Genomic_DNA"/>
</dbReference>
<feature type="transmembrane region" description="Helical" evidence="1">
    <location>
        <begin position="94"/>
        <end position="114"/>
    </location>
</feature>
<evidence type="ECO:0000256" key="1">
    <source>
        <dbReference type="SAM" id="Phobius"/>
    </source>
</evidence>
<organism evidence="3 4">
    <name type="scientific">Rhizoctonia solani</name>
    <dbReference type="NCBI Taxonomy" id="456999"/>
    <lineage>
        <taxon>Eukaryota</taxon>
        <taxon>Fungi</taxon>
        <taxon>Dikarya</taxon>
        <taxon>Basidiomycota</taxon>
        <taxon>Agaricomycotina</taxon>
        <taxon>Agaricomycetes</taxon>
        <taxon>Cantharellales</taxon>
        <taxon>Ceratobasidiaceae</taxon>
        <taxon>Rhizoctonia</taxon>
    </lineage>
</organism>
<name>A0A8H3HCH3_9AGAM</name>
<feature type="transmembrane region" description="Helical" evidence="1">
    <location>
        <begin position="54"/>
        <end position="74"/>
    </location>
</feature>
<evidence type="ECO:0000313" key="4">
    <source>
        <dbReference type="Proteomes" id="UP000663831"/>
    </source>
</evidence>
<dbReference type="Proteomes" id="UP000663831">
    <property type="component" value="Unassembled WGS sequence"/>
</dbReference>
<gene>
    <name evidence="3" type="ORF">RDB_LOCUS118718</name>
</gene>
<dbReference type="Pfam" id="PF20151">
    <property type="entry name" value="DUF6533"/>
    <property type="match status" value="1"/>
</dbReference>
<proteinExistence type="predicted"/>
<evidence type="ECO:0000259" key="2">
    <source>
        <dbReference type="Pfam" id="PF20151"/>
    </source>
</evidence>
<dbReference type="InterPro" id="IPR045340">
    <property type="entry name" value="DUF6533"/>
</dbReference>
<comment type="caution">
    <text evidence="3">The sequence shown here is derived from an EMBL/GenBank/DDBJ whole genome shotgun (WGS) entry which is preliminary data.</text>
</comment>
<keyword evidence="1" id="KW-1133">Transmembrane helix</keyword>
<keyword evidence="1" id="KW-0472">Membrane</keyword>
<protein>
    <recommendedName>
        <fullName evidence="2">DUF6533 domain-containing protein</fullName>
    </recommendedName>
</protein>
<sequence>MILDGRAARDTIISQYVTVSGLALLLHDHLLTLSTEIELVWPAKMSPVKCAFLVNRYACPLVLSFICAVNSGHWNDLDDKQFVYLDYSSSCRRTLNIVSAVEPFLLVVSTFIICTRIYCIWGSHRTAFWVLSTCWTIHLVIDVILVTLFGALDMTHTRYLPEYNLCSIEKHHSWAILLNSMVFHTILISLLLYIWISTPRSSKTPFSHLIVRDGCLWYIAMLVPLLLTLIIGIRARSSLAALLFYFIWATTSISLSRLLLSMNDVQGPEEWGQTVKLVVPDIEFAQRFNYELNHSREFLKLDYDYQINHR</sequence>
<feature type="transmembrane region" description="Helical" evidence="1">
    <location>
        <begin position="239"/>
        <end position="260"/>
    </location>
</feature>
<dbReference type="AlphaFoldDB" id="A0A8H3HCH3"/>
<feature type="transmembrane region" description="Helical" evidence="1">
    <location>
        <begin position="215"/>
        <end position="233"/>
    </location>
</feature>
<evidence type="ECO:0000313" key="3">
    <source>
        <dbReference type="EMBL" id="CAE6500763.1"/>
    </source>
</evidence>
<reference evidence="3" key="1">
    <citation type="submission" date="2021-01" db="EMBL/GenBank/DDBJ databases">
        <authorList>
            <person name="Kaushik A."/>
        </authorList>
    </citation>
    <scope>NUCLEOTIDE SEQUENCE</scope>
    <source>
        <strain evidence="3">AG3-1AP</strain>
    </source>
</reference>
<feature type="domain" description="DUF6533" evidence="2">
    <location>
        <begin position="16"/>
        <end position="59"/>
    </location>
</feature>
<accession>A0A8H3HCH3</accession>
<feature type="transmembrane region" description="Helical" evidence="1">
    <location>
        <begin position="126"/>
        <end position="152"/>
    </location>
</feature>
<keyword evidence="1" id="KW-0812">Transmembrane</keyword>
<feature type="transmembrane region" description="Helical" evidence="1">
    <location>
        <begin position="172"/>
        <end position="195"/>
    </location>
</feature>